<protein>
    <submittedName>
        <fullName evidence="1">Uncharacterized protein</fullName>
    </submittedName>
</protein>
<keyword evidence="2" id="KW-1185">Reference proteome</keyword>
<reference evidence="2" key="1">
    <citation type="journal article" date="2023" name="G3 (Bethesda)">
        <title>Genome assembly and association tests identify interacting loci associated with vigor, precocity, and sex in interspecific pistachio rootstocks.</title>
        <authorList>
            <person name="Palmer W."/>
            <person name="Jacygrad E."/>
            <person name="Sagayaradj S."/>
            <person name="Cavanaugh K."/>
            <person name="Han R."/>
            <person name="Bertier L."/>
            <person name="Beede B."/>
            <person name="Kafkas S."/>
            <person name="Golino D."/>
            <person name="Preece J."/>
            <person name="Michelmore R."/>
        </authorList>
    </citation>
    <scope>NUCLEOTIDE SEQUENCE [LARGE SCALE GENOMIC DNA]</scope>
</reference>
<evidence type="ECO:0000313" key="1">
    <source>
        <dbReference type="EMBL" id="KAJ0025315.1"/>
    </source>
</evidence>
<dbReference type="EMBL" id="CM047745">
    <property type="protein sequence ID" value="KAJ0025315.1"/>
    <property type="molecule type" value="Genomic_DNA"/>
</dbReference>
<accession>A0ACC0XX53</accession>
<name>A0ACC0XX53_9ROSI</name>
<comment type="caution">
    <text evidence="1">The sequence shown here is derived from an EMBL/GenBank/DDBJ whole genome shotgun (WGS) entry which is preliminary data.</text>
</comment>
<evidence type="ECO:0000313" key="2">
    <source>
        <dbReference type="Proteomes" id="UP001163603"/>
    </source>
</evidence>
<proteinExistence type="predicted"/>
<gene>
    <name evidence="1" type="ORF">Pint_08355</name>
</gene>
<sequence length="696" mass="79154">MSRPTHRGSPGIRISGNSHGLWDSEIKDRTEKDDLEKSHSSDQSYLAPRFPFRFLFNDNNNSPSKYGVSENGFASDPFSTGTPRSRHNFMMLFLKLSLVVIVICALTGSFWWAISISTSSRSQLSHNFRKLQEQLVSDLWDIGEISVGSPRSKELEFCSQDAENYVPCFNLSQNLALGFADGNELDRHCEGRSRQNCLVLPPVNYRIPLRWPTGRDVIWVANVKITAQEVLSSGSMTKRMMMLDEEQISFRSASLMFDGVEDYSHQIAEMIGLRNESNFIQAGVRSILDIGCGYGSFGAHLSSKQLLTMCIANYEASGSQVQLTLERGLPAMIGAFTSKQLPYPSLSFDMLHCARCGIDWDQKDGILLLEVDRVLKPGGYFVWTSPLTNPQRFLRNKENQRRWNFVRDFAEKICWEQLSQQDETVVWKKTSKASCYSSRKPGSGPSICSKVHDVESPYYLPLQACISGTRSHRWIPIEKRSTWPSRANLNKKELAIHGVDQEEFTEDTEDWKSAVRNYWSLLSPLIFSDHPKRPGDEDPSPPYNMVRNVLDMNAHFGGFNSALLEKGKSVWVMNVVPTIATNYLPMILDRGFVGVLHNWCEAFPTYPRNYDLVHAAGLLSLEADQHRCSMLDIFTEIDRILRPEGWVILRDETHLIEAARALTTKLRWDARVIEIESSSDERLLICQKPFFKKQAS</sequence>
<organism evidence="1 2">
    <name type="scientific">Pistacia integerrima</name>
    <dbReference type="NCBI Taxonomy" id="434235"/>
    <lineage>
        <taxon>Eukaryota</taxon>
        <taxon>Viridiplantae</taxon>
        <taxon>Streptophyta</taxon>
        <taxon>Embryophyta</taxon>
        <taxon>Tracheophyta</taxon>
        <taxon>Spermatophyta</taxon>
        <taxon>Magnoliopsida</taxon>
        <taxon>eudicotyledons</taxon>
        <taxon>Gunneridae</taxon>
        <taxon>Pentapetalae</taxon>
        <taxon>rosids</taxon>
        <taxon>malvids</taxon>
        <taxon>Sapindales</taxon>
        <taxon>Anacardiaceae</taxon>
        <taxon>Pistacia</taxon>
    </lineage>
</organism>
<dbReference type="Proteomes" id="UP001163603">
    <property type="component" value="Chromosome 10"/>
</dbReference>